<name>A0A1Q2CIJ4_9ACTN</name>
<dbReference type="AlphaFoldDB" id="A0A1Q2CIJ4"/>
<accession>A0A1Q2CIJ4</accession>
<sequence length="447" mass="48703">MKNLKRSIALLAVAALSVGALAACGDDEGASGDAEGSVYFLNWKPESEATYGEIAEKYTEETGVEVKVVTAASGTYEQTLQAEMTKSDAPTLFQINGPVGLVSWQEYAADLGETDFAKDLSDPGLALTGEDGTVYGVPLAVEGFGIIYNDAIMRDYFEMDGAKAASMDEINNFDKLKEVTDDMQARKADLGIDGVFASTSLATGEAWRWQTHLFNTPLYHEYQEKGITDAEEIEFTYSNEFKNIFDLYLTNSTVEKTLAPSKTVTDSMAEFATGKAAMVQNGNWAWSQIKDIEGNAVAEEDIKFLPIYSGVEGEEDLGINVGTEAFMAVNSQATEADQQATIDFVNWLFTDEEGMNYVTEDLGFIAPFKSFGDRTPADPLAKEINRYISDDSLTAVPWVFTTMPSAKFKDDFAQLLAQYASGNLEWAEVEEAVVANWATEKAAVGGN</sequence>
<gene>
    <name evidence="1" type="ORF">RPIT_14840</name>
</gene>
<dbReference type="STRING" id="1610493.RPIT_14840"/>
<dbReference type="InterPro" id="IPR050490">
    <property type="entry name" value="Bact_solute-bd_prot1"/>
</dbReference>
<dbReference type="EMBL" id="CP019605">
    <property type="protein sequence ID" value="AQP45924.1"/>
    <property type="molecule type" value="Genomic_DNA"/>
</dbReference>
<dbReference type="KEGG" id="tfl:RPIT_14840"/>
<dbReference type="PROSITE" id="PS51257">
    <property type="entry name" value="PROKAR_LIPOPROTEIN"/>
    <property type="match status" value="1"/>
</dbReference>
<dbReference type="Pfam" id="PF13416">
    <property type="entry name" value="SBP_bac_8"/>
    <property type="match status" value="1"/>
</dbReference>
<dbReference type="PANTHER" id="PTHR43649">
    <property type="entry name" value="ARABINOSE-BINDING PROTEIN-RELATED"/>
    <property type="match status" value="1"/>
</dbReference>
<dbReference type="RefSeq" id="WP_077344122.1">
    <property type="nucleotide sequence ID" value="NZ_CP019605.1"/>
</dbReference>
<keyword evidence="2" id="KW-1185">Reference proteome</keyword>
<protein>
    <submittedName>
        <fullName evidence="1">ABC transporter substrate-binding protein</fullName>
    </submittedName>
</protein>
<dbReference type="OrthoDB" id="9763054at2"/>
<organism evidence="1 2">
    <name type="scientific">Tessaracoccus flavus</name>
    <dbReference type="NCBI Taxonomy" id="1610493"/>
    <lineage>
        <taxon>Bacteria</taxon>
        <taxon>Bacillati</taxon>
        <taxon>Actinomycetota</taxon>
        <taxon>Actinomycetes</taxon>
        <taxon>Propionibacteriales</taxon>
        <taxon>Propionibacteriaceae</taxon>
        <taxon>Tessaracoccus</taxon>
    </lineage>
</organism>
<dbReference type="InterPro" id="IPR006059">
    <property type="entry name" value="SBP"/>
</dbReference>
<dbReference type="Proteomes" id="UP000188324">
    <property type="component" value="Chromosome"/>
</dbReference>
<evidence type="ECO:0000313" key="2">
    <source>
        <dbReference type="Proteomes" id="UP000188324"/>
    </source>
</evidence>
<evidence type="ECO:0000313" key="1">
    <source>
        <dbReference type="EMBL" id="AQP45924.1"/>
    </source>
</evidence>
<dbReference type="SUPFAM" id="SSF53850">
    <property type="entry name" value="Periplasmic binding protein-like II"/>
    <property type="match status" value="1"/>
</dbReference>
<dbReference type="Gene3D" id="3.40.190.10">
    <property type="entry name" value="Periplasmic binding protein-like II"/>
    <property type="match status" value="2"/>
</dbReference>
<proteinExistence type="predicted"/>
<reference evidence="1 2" key="1">
    <citation type="journal article" date="2016" name="Int. J. Syst. Evol. Microbiol.">
        <title>Tessaracoccus flavus sp. nov., isolated from the drainage system of a lindane-producing factory.</title>
        <authorList>
            <person name="Kumari R."/>
            <person name="Singh P."/>
            <person name="Schumann P."/>
            <person name="Lal R."/>
        </authorList>
    </citation>
    <scope>NUCLEOTIDE SEQUENCE [LARGE SCALE GENOMIC DNA]</scope>
    <source>
        <strain evidence="1 2">RP1T</strain>
    </source>
</reference>